<reference evidence="1" key="2">
    <citation type="submission" date="2020-11" db="EMBL/GenBank/DDBJ databases">
        <authorList>
            <person name="McCartney M.A."/>
            <person name="Auch B."/>
            <person name="Kono T."/>
            <person name="Mallez S."/>
            <person name="Becker A."/>
            <person name="Gohl D.M."/>
            <person name="Silverstein K.A.T."/>
            <person name="Koren S."/>
            <person name="Bechman K.B."/>
            <person name="Herman A."/>
            <person name="Abrahante J.E."/>
            <person name="Garbe J."/>
        </authorList>
    </citation>
    <scope>NUCLEOTIDE SEQUENCE</scope>
    <source>
        <strain evidence="1">Duluth1</strain>
        <tissue evidence="1">Whole animal</tissue>
    </source>
</reference>
<organism evidence="1 2">
    <name type="scientific">Dreissena polymorpha</name>
    <name type="common">Zebra mussel</name>
    <name type="synonym">Mytilus polymorpha</name>
    <dbReference type="NCBI Taxonomy" id="45954"/>
    <lineage>
        <taxon>Eukaryota</taxon>
        <taxon>Metazoa</taxon>
        <taxon>Spiralia</taxon>
        <taxon>Lophotrochozoa</taxon>
        <taxon>Mollusca</taxon>
        <taxon>Bivalvia</taxon>
        <taxon>Autobranchia</taxon>
        <taxon>Heteroconchia</taxon>
        <taxon>Euheterodonta</taxon>
        <taxon>Imparidentia</taxon>
        <taxon>Neoheterodontei</taxon>
        <taxon>Myida</taxon>
        <taxon>Dreissenoidea</taxon>
        <taxon>Dreissenidae</taxon>
        <taxon>Dreissena</taxon>
    </lineage>
</organism>
<evidence type="ECO:0000313" key="1">
    <source>
        <dbReference type="EMBL" id="KAH3830371.1"/>
    </source>
</evidence>
<keyword evidence="2" id="KW-1185">Reference proteome</keyword>
<proteinExistence type="predicted"/>
<evidence type="ECO:0000313" key="2">
    <source>
        <dbReference type="Proteomes" id="UP000828390"/>
    </source>
</evidence>
<dbReference type="Proteomes" id="UP000828390">
    <property type="component" value="Unassembled WGS sequence"/>
</dbReference>
<gene>
    <name evidence="1" type="ORF">DPMN_103613</name>
</gene>
<dbReference type="EMBL" id="JAIWYP010000004">
    <property type="protein sequence ID" value="KAH3830371.1"/>
    <property type="molecule type" value="Genomic_DNA"/>
</dbReference>
<dbReference type="AlphaFoldDB" id="A0A9D4H699"/>
<accession>A0A9D4H699</accession>
<feature type="non-terminal residue" evidence="1">
    <location>
        <position position="1"/>
    </location>
</feature>
<sequence length="114" mass="12719">MNGDQHTLETVAYLMNEGIPSLVVKGSKGVADIIANAIENTSEPNTPTRRDIHSVDINNEIIRGMLHSSNIPYDAFTSFQQTCQKRPNMLSVVNLLDITDRHRLVGTILDVCWK</sequence>
<reference evidence="1" key="1">
    <citation type="journal article" date="2019" name="bioRxiv">
        <title>The Genome of the Zebra Mussel, Dreissena polymorpha: A Resource for Invasive Species Research.</title>
        <authorList>
            <person name="McCartney M.A."/>
            <person name="Auch B."/>
            <person name="Kono T."/>
            <person name="Mallez S."/>
            <person name="Zhang Y."/>
            <person name="Obille A."/>
            <person name="Becker A."/>
            <person name="Abrahante J.E."/>
            <person name="Garbe J."/>
            <person name="Badalamenti J.P."/>
            <person name="Herman A."/>
            <person name="Mangelson H."/>
            <person name="Liachko I."/>
            <person name="Sullivan S."/>
            <person name="Sone E.D."/>
            <person name="Koren S."/>
            <person name="Silverstein K.A.T."/>
            <person name="Beckman K.B."/>
            <person name="Gohl D.M."/>
        </authorList>
    </citation>
    <scope>NUCLEOTIDE SEQUENCE</scope>
    <source>
        <strain evidence="1">Duluth1</strain>
        <tissue evidence="1">Whole animal</tissue>
    </source>
</reference>
<comment type="caution">
    <text evidence="1">The sequence shown here is derived from an EMBL/GenBank/DDBJ whole genome shotgun (WGS) entry which is preliminary data.</text>
</comment>
<name>A0A9D4H699_DREPO</name>
<protein>
    <submittedName>
        <fullName evidence="1">Uncharacterized protein</fullName>
    </submittedName>
</protein>